<sequence length="110" mass="11678">MLVELGYLDALEGGGLIGWIHTAGGKTCIAVDPDPTNDPLYPERFTVALAAAGLTIGQGRVPPGVADTLSEMVLEIAQPEWGPAPLVLRLKCVGDLFAPDRWRLLWEVGG</sequence>
<name>A0A6G4QV08_9CAUL</name>
<organism evidence="1">
    <name type="scientific">Caulobacter sp. 602-2</name>
    <dbReference type="NCBI Taxonomy" id="2710887"/>
    <lineage>
        <taxon>Bacteria</taxon>
        <taxon>Pseudomonadati</taxon>
        <taxon>Pseudomonadota</taxon>
        <taxon>Alphaproteobacteria</taxon>
        <taxon>Caulobacterales</taxon>
        <taxon>Caulobacteraceae</taxon>
        <taxon>Caulobacter</taxon>
    </lineage>
</organism>
<dbReference type="RefSeq" id="WP_165257210.1">
    <property type="nucleotide sequence ID" value="NZ_JAAKGT010000002.1"/>
</dbReference>
<accession>A0A6G4QV08</accession>
<dbReference type="AlphaFoldDB" id="A0A6G4QV08"/>
<reference evidence="1" key="1">
    <citation type="submission" date="2020-02" db="EMBL/GenBank/DDBJ databases">
        <authorList>
            <person name="Gao J."/>
            <person name="Sun J."/>
        </authorList>
    </citation>
    <scope>NUCLEOTIDE SEQUENCE</scope>
    <source>
        <strain evidence="1">602-2</strain>
    </source>
</reference>
<comment type="caution">
    <text evidence="1">The sequence shown here is derived from an EMBL/GenBank/DDBJ whole genome shotgun (WGS) entry which is preliminary data.</text>
</comment>
<protein>
    <submittedName>
        <fullName evidence="1">Uncharacterized protein</fullName>
    </submittedName>
</protein>
<evidence type="ECO:0000313" key="1">
    <source>
        <dbReference type="EMBL" id="NGM49323.1"/>
    </source>
</evidence>
<dbReference type="EMBL" id="JAAKGT010000002">
    <property type="protein sequence ID" value="NGM49323.1"/>
    <property type="molecule type" value="Genomic_DNA"/>
</dbReference>
<gene>
    <name evidence="1" type="ORF">G5B46_06865</name>
</gene>
<proteinExistence type="predicted"/>